<dbReference type="AlphaFoldDB" id="A0A3M7Q999"/>
<dbReference type="Proteomes" id="UP000276133">
    <property type="component" value="Unassembled WGS sequence"/>
</dbReference>
<keyword evidence="1" id="KW-0472">Membrane</keyword>
<reference evidence="2 3" key="1">
    <citation type="journal article" date="2018" name="Sci. Rep.">
        <title>Genomic signatures of local adaptation to the degree of environmental predictability in rotifers.</title>
        <authorList>
            <person name="Franch-Gras L."/>
            <person name="Hahn C."/>
            <person name="Garcia-Roger E.M."/>
            <person name="Carmona M.J."/>
            <person name="Serra M."/>
            <person name="Gomez A."/>
        </authorList>
    </citation>
    <scope>NUCLEOTIDE SEQUENCE [LARGE SCALE GENOMIC DNA]</scope>
    <source>
        <strain evidence="2">HYR1</strain>
    </source>
</reference>
<comment type="caution">
    <text evidence="2">The sequence shown here is derived from an EMBL/GenBank/DDBJ whole genome shotgun (WGS) entry which is preliminary data.</text>
</comment>
<proteinExistence type="predicted"/>
<dbReference type="EMBL" id="REGN01007007">
    <property type="protein sequence ID" value="RNA07525.1"/>
    <property type="molecule type" value="Genomic_DNA"/>
</dbReference>
<organism evidence="2 3">
    <name type="scientific">Brachionus plicatilis</name>
    <name type="common">Marine rotifer</name>
    <name type="synonym">Brachionus muelleri</name>
    <dbReference type="NCBI Taxonomy" id="10195"/>
    <lineage>
        <taxon>Eukaryota</taxon>
        <taxon>Metazoa</taxon>
        <taxon>Spiralia</taxon>
        <taxon>Gnathifera</taxon>
        <taxon>Rotifera</taxon>
        <taxon>Eurotatoria</taxon>
        <taxon>Monogononta</taxon>
        <taxon>Pseudotrocha</taxon>
        <taxon>Ploima</taxon>
        <taxon>Brachionidae</taxon>
        <taxon>Brachionus</taxon>
    </lineage>
</organism>
<keyword evidence="1" id="KW-1133">Transmembrane helix</keyword>
<keyword evidence="3" id="KW-1185">Reference proteome</keyword>
<protein>
    <submittedName>
        <fullName evidence="2">Uncharacterized protein</fullName>
    </submittedName>
</protein>
<keyword evidence="1" id="KW-0812">Transmembrane</keyword>
<evidence type="ECO:0000313" key="2">
    <source>
        <dbReference type="EMBL" id="RNA07525.1"/>
    </source>
</evidence>
<evidence type="ECO:0000256" key="1">
    <source>
        <dbReference type="SAM" id="Phobius"/>
    </source>
</evidence>
<gene>
    <name evidence="2" type="ORF">BpHYR1_048302</name>
</gene>
<accession>A0A3M7Q999</accession>
<sequence>MKKNYFTKNYDFEIFLVKFVFIIHKAQLILVLRLMMINSHLVIDFNRPITKILINFGVKCIYIIRESK</sequence>
<feature type="transmembrane region" description="Helical" evidence="1">
    <location>
        <begin position="12"/>
        <end position="36"/>
    </location>
</feature>
<evidence type="ECO:0000313" key="3">
    <source>
        <dbReference type="Proteomes" id="UP000276133"/>
    </source>
</evidence>
<name>A0A3M7Q999_BRAPC</name>